<feature type="region of interest" description="Disordered" evidence="1">
    <location>
        <begin position="335"/>
        <end position="433"/>
    </location>
</feature>
<evidence type="ECO:0000256" key="2">
    <source>
        <dbReference type="SAM" id="Phobius"/>
    </source>
</evidence>
<feature type="compositionally biased region" description="Polar residues" evidence="1">
    <location>
        <begin position="393"/>
        <end position="410"/>
    </location>
</feature>
<feature type="compositionally biased region" description="Basic and acidic residues" evidence="1">
    <location>
        <begin position="473"/>
        <end position="496"/>
    </location>
</feature>
<feature type="compositionally biased region" description="Basic and acidic residues" evidence="1">
    <location>
        <begin position="560"/>
        <end position="595"/>
    </location>
</feature>
<accession>A0A1L4FSW7</accession>
<dbReference type="RefSeq" id="WP_073372689.1">
    <property type="nucleotide sequence ID" value="NZ_CP017813.1"/>
</dbReference>
<gene>
    <name evidence="3" type="ORF">BLA55_03420</name>
</gene>
<dbReference type="AlphaFoldDB" id="A0A1L4FSW7"/>
<organism evidence="3 4">
    <name type="scientific">Mycoplasmopsis pullorum</name>
    <dbReference type="NCBI Taxonomy" id="48003"/>
    <lineage>
        <taxon>Bacteria</taxon>
        <taxon>Bacillati</taxon>
        <taxon>Mycoplasmatota</taxon>
        <taxon>Mycoplasmoidales</taxon>
        <taxon>Metamycoplasmataceae</taxon>
        <taxon>Mycoplasmopsis</taxon>
    </lineage>
</organism>
<evidence type="ECO:0000313" key="3">
    <source>
        <dbReference type="EMBL" id="APJ38684.1"/>
    </source>
</evidence>
<dbReference type="NCBIfam" id="NF045889">
    <property type="entry name" value="ICE_Mbov_0396_TM"/>
    <property type="match status" value="1"/>
</dbReference>
<keyword evidence="2" id="KW-0472">Membrane</keyword>
<evidence type="ECO:0000256" key="1">
    <source>
        <dbReference type="SAM" id="MobiDB-lite"/>
    </source>
</evidence>
<keyword evidence="2" id="KW-1133">Transmembrane helix</keyword>
<dbReference type="EMBL" id="CP017813">
    <property type="protein sequence ID" value="APJ38684.1"/>
    <property type="molecule type" value="Genomic_DNA"/>
</dbReference>
<feature type="transmembrane region" description="Helical" evidence="2">
    <location>
        <begin position="20"/>
        <end position="42"/>
    </location>
</feature>
<name>A0A1L4FSW7_9BACT</name>
<feature type="compositionally biased region" description="Basic and acidic residues" evidence="1">
    <location>
        <begin position="339"/>
        <end position="366"/>
    </location>
</feature>
<keyword evidence="2" id="KW-0812">Transmembrane</keyword>
<feature type="transmembrane region" description="Helical" evidence="2">
    <location>
        <begin position="268"/>
        <end position="285"/>
    </location>
</feature>
<feature type="transmembrane region" description="Helical" evidence="2">
    <location>
        <begin position="166"/>
        <end position="191"/>
    </location>
</feature>
<feature type="region of interest" description="Disordered" evidence="1">
    <location>
        <begin position="532"/>
        <end position="635"/>
    </location>
</feature>
<reference evidence="4" key="1">
    <citation type="submission" date="2016-10" db="EMBL/GenBank/DDBJ databases">
        <authorList>
            <person name="Beylefeld A."/>
            <person name="Abolnik C."/>
        </authorList>
    </citation>
    <scope>NUCLEOTIDE SEQUENCE [LARGE SCALE GENOMIC DNA]</scope>
    <source>
        <strain evidence="4">B359_6</strain>
    </source>
</reference>
<proteinExistence type="predicted"/>
<dbReference type="Proteomes" id="UP000184322">
    <property type="component" value="Chromosome"/>
</dbReference>
<evidence type="ECO:0000313" key="4">
    <source>
        <dbReference type="Proteomes" id="UP000184322"/>
    </source>
</evidence>
<feature type="compositionally biased region" description="Low complexity" evidence="1">
    <location>
        <begin position="497"/>
        <end position="507"/>
    </location>
</feature>
<dbReference type="STRING" id="48003.BLA55_03420"/>
<keyword evidence="4" id="KW-1185">Reference proteome</keyword>
<sequence>MVLFGKLNPEWSDISFNNTTFIYSLLALVCFVVLMVIIFFVLKKYANSENGYGNLIRSLKKIPIIALIFVLTPFTVYTLNLAANGIFWLISSITKAENGSIAREEIFNSSLMKIVWHKAGLWDEWTNDEKTWWNSKIEYTINGKNNDLFLKIEKDYFDNWKDGSGVVLIVKATLFALGTITFLVVCLNTIIQVIQQIWWKTISLPIIIPSIMREDDIHFKNWIKNYFGHFAYFVGVSFVYSFFAVTINFAFQFNDEILVKSASFVKPFAWFTELLLFLFFAYSYMTSSFKFLDKIIMHFGLELDPPTQSPSFAFMKKMNPIRAVKGGIKKFKNRKPQIKSKETEVDAKAKSTLKNENKRTISDGRTQKINATKTDTQKLTNSTALKNRKSKAQELSQTQINPAVVSDSTQVATTPTKVVKPKTTRKAKASEVDSNELINKAQATNSSKLSKTASIKDETKLIDKNTNTQTDELSMKQKEKIEYFDKSKNDKPDKNKAQNTKNAKNQTGEIQGTTKSDIVLLIEKLEEINKNIANLKNPDEDKSKKGTKGQKVTVKVQADTSDKSDKATKTKKSDTKAKATSESDASKVDKAEAKVKAKASTKKVVDSSSIPKAQNEAQNEAQSKTQKKVKATKKK</sequence>
<protein>
    <submittedName>
        <fullName evidence="3">Uncharacterized protein</fullName>
    </submittedName>
</protein>
<feature type="transmembrane region" description="Helical" evidence="2">
    <location>
        <begin position="62"/>
        <end position="90"/>
    </location>
</feature>
<dbReference type="KEGG" id="mpul:BLA55_03420"/>
<feature type="compositionally biased region" description="Polar residues" evidence="1">
    <location>
        <begin position="367"/>
        <end position="385"/>
    </location>
</feature>
<feature type="compositionally biased region" description="Basic residues" evidence="1">
    <location>
        <begin position="625"/>
        <end position="635"/>
    </location>
</feature>
<feature type="compositionally biased region" description="Polar residues" evidence="1">
    <location>
        <begin position="610"/>
        <end position="620"/>
    </location>
</feature>
<feature type="region of interest" description="Disordered" evidence="1">
    <location>
        <begin position="468"/>
        <end position="515"/>
    </location>
</feature>
<feature type="compositionally biased region" description="Low complexity" evidence="1">
    <location>
        <begin position="549"/>
        <end position="559"/>
    </location>
</feature>
<feature type="transmembrane region" description="Helical" evidence="2">
    <location>
        <begin position="230"/>
        <end position="253"/>
    </location>
</feature>